<dbReference type="OrthoDB" id="9788689at2"/>
<evidence type="ECO:0000256" key="5">
    <source>
        <dbReference type="HAMAP-Rule" id="MF_00737"/>
    </source>
</evidence>
<gene>
    <name evidence="5 9" type="primary">hutG</name>
    <name evidence="9" type="ORF">FEV51_03815</name>
</gene>
<dbReference type="PIRSF" id="PIRSF036979">
    <property type="entry name" value="Arginase"/>
    <property type="match status" value="1"/>
</dbReference>
<dbReference type="SUPFAM" id="SSF52768">
    <property type="entry name" value="Arginase/deacetylase"/>
    <property type="match status" value="1"/>
</dbReference>
<name>A0A5S3PAC0_9SPHN</name>
<dbReference type="InterPro" id="IPR006035">
    <property type="entry name" value="Ureohydrolase"/>
</dbReference>
<feature type="binding site" evidence="5">
    <location>
        <position position="147"/>
    </location>
    <ligand>
        <name>Mn(2+)</name>
        <dbReference type="ChEBI" id="CHEBI:29035"/>
        <label>2</label>
    </ligand>
</feature>
<feature type="binding site" evidence="7">
    <location>
        <position position="236"/>
    </location>
    <ligand>
        <name>Mn(2+)</name>
        <dbReference type="ChEBI" id="CHEBI:29035"/>
        <label>1</label>
    </ligand>
</feature>
<keyword evidence="3 5" id="KW-0369">Histidine metabolism</keyword>
<dbReference type="GO" id="GO:0050415">
    <property type="term" value="F:formimidoylglutamase activity"/>
    <property type="evidence" value="ECO:0007669"/>
    <property type="project" value="UniProtKB-UniRule"/>
</dbReference>
<keyword evidence="10" id="KW-1185">Reference proteome</keyword>
<organism evidence="9 10">
    <name type="scientific">Qipengyuania marisflavi</name>
    <dbReference type="NCBI Taxonomy" id="2486356"/>
    <lineage>
        <taxon>Bacteria</taxon>
        <taxon>Pseudomonadati</taxon>
        <taxon>Pseudomonadota</taxon>
        <taxon>Alphaproteobacteria</taxon>
        <taxon>Sphingomonadales</taxon>
        <taxon>Erythrobacteraceae</taxon>
        <taxon>Qipengyuania</taxon>
    </lineage>
</organism>
<dbReference type="NCBIfam" id="TIGR01227">
    <property type="entry name" value="hutG"/>
    <property type="match status" value="1"/>
</dbReference>
<dbReference type="HAMAP" id="MF_00737">
    <property type="entry name" value="Formimidoylglutam"/>
    <property type="match status" value="1"/>
</dbReference>
<dbReference type="GO" id="GO:0008783">
    <property type="term" value="F:agmatinase activity"/>
    <property type="evidence" value="ECO:0007669"/>
    <property type="project" value="TreeGrafter"/>
</dbReference>
<comment type="similarity">
    <text evidence="5 8">Belongs to the arginase family.</text>
</comment>
<dbReference type="RefSeq" id="WP_138616012.1">
    <property type="nucleotide sequence ID" value="NZ_VCAO01000001.1"/>
</dbReference>
<evidence type="ECO:0000256" key="1">
    <source>
        <dbReference type="ARBA" id="ARBA00022723"/>
    </source>
</evidence>
<dbReference type="UniPathway" id="UPA00379">
    <property type="reaction ID" value="UER00552"/>
</dbReference>
<dbReference type="PANTHER" id="PTHR11358:SF35">
    <property type="entry name" value="FORMIMIDOYLGLUTAMASE"/>
    <property type="match status" value="1"/>
</dbReference>
<dbReference type="AlphaFoldDB" id="A0A5S3PAC0"/>
<feature type="binding site" evidence="5 7">
    <location>
        <position position="149"/>
    </location>
    <ligand>
        <name>Mn(2+)</name>
        <dbReference type="ChEBI" id="CHEBI:29035"/>
        <label>1</label>
    </ligand>
</feature>
<dbReference type="PANTHER" id="PTHR11358">
    <property type="entry name" value="ARGINASE/AGMATINASE"/>
    <property type="match status" value="1"/>
</dbReference>
<dbReference type="Pfam" id="PF00491">
    <property type="entry name" value="Arginase"/>
    <property type="match status" value="1"/>
</dbReference>
<dbReference type="PROSITE" id="PS51409">
    <property type="entry name" value="ARGINASE_2"/>
    <property type="match status" value="1"/>
</dbReference>
<keyword evidence="1 5" id="KW-0479">Metal-binding</keyword>
<keyword evidence="2 5" id="KW-0378">Hydrolase</keyword>
<dbReference type="InterPro" id="IPR023696">
    <property type="entry name" value="Ureohydrolase_dom_sf"/>
</dbReference>
<comment type="cofactor">
    <cofactor evidence="5 7">
        <name>Mn(2+)</name>
        <dbReference type="ChEBI" id="CHEBI:29035"/>
    </cofactor>
    <text evidence="5 7">Binds 2 manganese ions per subunit.</text>
</comment>
<evidence type="ECO:0000313" key="9">
    <source>
        <dbReference type="EMBL" id="TMM50313.1"/>
    </source>
</evidence>
<dbReference type="PRINTS" id="PR00116">
    <property type="entry name" value="ARGINASE"/>
</dbReference>
<evidence type="ECO:0000313" key="10">
    <source>
        <dbReference type="Proteomes" id="UP000309668"/>
    </source>
</evidence>
<comment type="pathway">
    <text evidence="5">Amino-acid degradation; L-histidine degradation into L-glutamate; L-glutamate from N-formimidoyl-L-glutamate (hydrolase route): step 1/1.</text>
</comment>
<protein>
    <recommendedName>
        <fullName evidence="5 6">Formimidoylglutamase</fullName>
        <ecNumber evidence="5 6">3.5.3.8</ecNumber>
    </recommendedName>
    <alternativeName>
        <fullName evidence="5">Formiminoglutamase</fullName>
    </alternativeName>
    <alternativeName>
        <fullName evidence="5">Formiminoglutamate hydrolase</fullName>
    </alternativeName>
</protein>
<keyword evidence="4 5" id="KW-0464">Manganese</keyword>
<evidence type="ECO:0000256" key="4">
    <source>
        <dbReference type="ARBA" id="ARBA00023211"/>
    </source>
</evidence>
<dbReference type="CDD" id="cd09988">
    <property type="entry name" value="Formimidoylglutamase"/>
    <property type="match status" value="1"/>
</dbReference>
<proteinExistence type="inferred from homology"/>
<feature type="binding site" evidence="5">
    <location>
        <position position="145"/>
    </location>
    <ligand>
        <name>Mn(2+)</name>
        <dbReference type="ChEBI" id="CHEBI:29035"/>
        <label>2</label>
    </ligand>
</feature>
<dbReference type="GO" id="GO:0019557">
    <property type="term" value="P:L-histidine catabolic process to glutamate and formate"/>
    <property type="evidence" value="ECO:0007669"/>
    <property type="project" value="UniProtKB-UniPathway"/>
</dbReference>
<feature type="binding site" evidence="5">
    <location>
        <position position="234"/>
    </location>
    <ligand>
        <name>Mn(2+)</name>
        <dbReference type="ChEBI" id="CHEBI:29035"/>
        <label>1</label>
    </ligand>
</feature>
<evidence type="ECO:0000256" key="6">
    <source>
        <dbReference type="NCBIfam" id="TIGR01227"/>
    </source>
</evidence>
<feature type="binding site" evidence="5 7">
    <location>
        <position position="145"/>
    </location>
    <ligand>
        <name>Mn(2+)</name>
        <dbReference type="ChEBI" id="CHEBI:29035"/>
        <label>1</label>
    </ligand>
</feature>
<dbReference type="EC" id="3.5.3.8" evidence="5 6"/>
<comment type="catalytic activity">
    <reaction evidence="5">
        <text>N-formimidoyl-L-glutamate + H2O = formamide + L-glutamate</text>
        <dbReference type="Rhea" id="RHEA:22492"/>
        <dbReference type="ChEBI" id="CHEBI:15377"/>
        <dbReference type="ChEBI" id="CHEBI:16397"/>
        <dbReference type="ChEBI" id="CHEBI:29985"/>
        <dbReference type="ChEBI" id="CHEBI:58928"/>
        <dbReference type="EC" id="3.5.3.8"/>
    </reaction>
</comment>
<sequence length="309" mass="32671">MPVNVIPAPPWSGRSDPEDGAGAVRLHHIVQDNAGRALIGFACEAGVIRNKGRGGAHAGPAALRGALANMAAPPDAKPFSDLGDIDVTADDLEAGQSALSDTLAEVLQQHERVIVLGGGHETAFGSYCGLAARYPGRQIGIINLDAHLDLRLTGDNGPSSGTPFAQIRELDPNRFDYLCLGVAEESNTQALMNRARDWGVNIVTDHALIADRNAANRAIDELVARSDIIYLTIDIDVLPHYEAPGVSAPAARGVPFATIEYLVGYILSQSKQSGRPCPLADIVELSPPNDPQNVTAKSAALLVRRLLFS</sequence>
<evidence type="ECO:0000256" key="7">
    <source>
        <dbReference type="PIRSR" id="PIRSR036979-1"/>
    </source>
</evidence>
<feature type="binding site" evidence="7">
    <location>
        <position position="147"/>
    </location>
    <ligand>
        <name>Mn(2+)</name>
        <dbReference type="ChEBI" id="CHEBI:29035"/>
        <label>1</label>
    </ligand>
</feature>
<feature type="binding site" evidence="5">
    <location>
        <position position="236"/>
    </location>
    <ligand>
        <name>Mn(2+)</name>
        <dbReference type="ChEBI" id="CHEBI:29035"/>
        <label>2</label>
    </ligand>
</feature>
<dbReference type="EMBL" id="VCAO01000001">
    <property type="protein sequence ID" value="TMM50313.1"/>
    <property type="molecule type" value="Genomic_DNA"/>
</dbReference>
<dbReference type="Gene3D" id="3.40.800.10">
    <property type="entry name" value="Ureohydrolase domain"/>
    <property type="match status" value="1"/>
</dbReference>
<dbReference type="GO" id="GO:0019556">
    <property type="term" value="P:L-histidine catabolic process to glutamate and formamide"/>
    <property type="evidence" value="ECO:0007669"/>
    <property type="project" value="UniProtKB-UniRule"/>
</dbReference>
<comment type="caution">
    <text evidence="9">The sequence shown here is derived from an EMBL/GenBank/DDBJ whole genome shotgun (WGS) entry which is preliminary data.</text>
</comment>
<evidence type="ECO:0000256" key="3">
    <source>
        <dbReference type="ARBA" id="ARBA00022808"/>
    </source>
</evidence>
<evidence type="ECO:0000256" key="8">
    <source>
        <dbReference type="PROSITE-ProRule" id="PRU00742"/>
    </source>
</evidence>
<dbReference type="GO" id="GO:0033389">
    <property type="term" value="P:putrescine biosynthetic process from arginine, via agmatine"/>
    <property type="evidence" value="ECO:0007669"/>
    <property type="project" value="TreeGrafter"/>
</dbReference>
<feature type="binding site" evidence="5 7">
    <location>
        <position position="234"/>
    </location>
    <ligand>
        <name>Mn(2+)</name>
        <dbReference type="ChEBI" id="CHEBI:29035"/>
        <label>2</label>
    </ligand>
</feature>
<feature type="binding site" evidence="5 7">
    <location>
        <position position="120"/>
    </location>
    <ligand>
        <name>Mn(2+)</name>
        <dbReference type="ChEBI" id="CHEBI:29035"/>
        <label>1</label>
    </ligand>
</feature>
<dbReference type="GO" id="GO:0030145">
    <property type="term" value="F:manganese ion binding"/>
    <property type="evidence" value="ECO:0007669"/>
    <property type="project" value="UniProtKB-UniRule"/>
</dbReference>
<accession>A0A5S3PAC0</accession>
<dbReference type="Proteomes" id="UP000309668">
    <property type="component" value="Unassembled WGS sequence"/>
</dbReference>
<comment type="function">
    <text evidence="5">Catalyzes the conversion of N-formimidoyl-L-glutamate to L-glutamate and formamide.</text>
</comment>
<evidence type="ECO:0000256" key="2">
    <source>
        <dbReference type="ARBA" id="ARBA00022801"/>
    </source>
</evidence>
<dbReference type="InterPro" id="IPR005923">
    <property type="entry name" value="HutG"/>
</dbReference>
<reference evidence="9 10" key="1">
    <citation type="submission" date="2019-05" db="EMBL/GenBank/DDBJ databases">
        <title>Erythrobacter marisflavi sp. nov., isolated from isolated from water of an estuary environment.</title>
        <authorList>
            <person name="Yoon J.-H."/>
        </authorList>
    </citation>
    <scope>NUCLEOTIDE SEQUENCE [LARGE SCALE GENOMIC DNA]</scope>
    <source>
        <strain evidence="9 10">KEM-5</strain>
    </source>
</reference>